<feature type="compositionally biased region" description="Basic residues" evidence="6">
    <location>
        <begin position="154"/>
        <end position="165"/>
    </location>
</feature>
<name>A0AAV9UUN4_9PEZI</name>
<evidence type="ECO:0000256" key="1">
    <source>
        <dbReference type="ARBA" id="ARBA00004123"/>
    </source>
</evidence>
<dbReference type="PANTHER" id="PTHR14052">
    <property type="entry name" value="ORIGIN RECOGNITION COMPLEX SUBUNIT 2"/>
    <property type="match status" value="1"/>
</dbReference>
<dbReference type="Proteomes" id="UP001375240">
    <property type="component" value="Unassembled WGS sequence"/>
</dbReference>
<reference evidence="9 10" key="1">
    <citation type="submission" date="2019-10" db="EMBL/GenBank/DDBJ databases">
        <authorList>
            <person name="Palmer J.M."/>
        </authorList>
    </citation>
    <scope>NUCLEOTIDE SEQUENCE [LARGE SCALE GENOMIC DNA]</scope>
    <source>
        <strain evidence="9 10">TWF696</strain>
    </source>
</reference>
<organism evidence="9 10">
    <name type="scientific">Orbilia brochopaga</name>
    <dbReference type="NCBI Taxonomy" id="3140254"/>
    <lineage>
        <taxon>Eukaryota</taxon>
        <taxon>Fungi</taxon>
        <taxon>Dikarya</taxon>
        <taxon>Ascomycota</taxon>
        <taxon>Pezizomycotina</taxon>
        <taxon>Orbiliomycetes</taxon>
        <taxon>Orbiliales</taxon>
        <taxon>Orbiliaceae</taxon>
        <taxon>Orbilia</taxon>
    </lineage>
</organism>
<dbReference type="GO" id="GO:0006260">
    <property type="term" value="P:DNA replication"/>
    <property type="evidence" value="ECO:0007669"/>
    <property type="project" value="UniProtKB-UniRule"/>
</dbReference>
<comment type="similarity">
    <text evidence="2 5">Belongs to the ORC2 family.</text>
</comment>
<comment type="subunit">
    <text evidence="5">Component of the origin recognition complex (ORC).</text>
</comment>
<dbReference type="InterPro" id="IPR056772">
    <property type="entry name" value="RecA-like_ORC2"/>
</dbReference>
<dbReference type="Pfam" id="PF04084">
    <property type="entry name" value="RecA-like_ORC2"/>
    <property type="match status" value="1"/>
</dbReference>
<dbReference type="Pfam" id="PF24882">
    <property type="entry name" value="WHD_ORC2"/>
    <property type="match status" value="1"/>
</dbReference>
<feature type="region of interest" description="Disordered" evidence="6">
    <location>
        <begin position="129"/>
        <end position="183"/>
    </location>
</feature>
<proteinExistence type="inferred from homology"/>
<dbReference type="AlphaFoldDB" id="A0AAV9UUN4"/>
<feature type="compositionally biased region" description="Acidic residues" evidence="6">
    <location>
        <begin position="106"/>
        <end position="116"/>
    </location>
</feature>
<dbReference type="InterPro" id="IPR007220">
    <property type="entry name" value="ORC2"/>
</dbReference>
<evidence type="ECO:0000259" key="8">
    <source>
        <dbReference type="Pfam" id="PF24882"/>
    </source>
</evidence>
<evidence type="ECO:0000256" key="2">
    <source>
        <dbReference type="ARBA" id="ARBA00007421"/>
    </source>
</evidence>
<dbReference type="InterPro" id="IPR056773">
    <property type="entry name" value="WHD_ORC2"/>
</dbReference>
<feature type="domain" description="Origin recognition complex subunit 2 winged-helix" evidence="8">
    <location>
        <begin position="466"/>
        <end position="527"/>
    </location>
</feature>
<evidence type="ECO:0000259" key="7">
    <source>
        <dbReference type="Pfam" id="PF04084"/>
    </source>
</evidence>
<feature type="compositionally biased region" description="Basic and acidic residues" evidence="6">
    <location>
        <begin position="77"/>
        <end position="86"/>
    </location>
</feature>
<evidence type="ECO:0000313" key="10">
    <source>
        <dbReference type="Proteomes" id="UP001375240"/>
    </source>
</evidence>
<keyword evidence="4 5" id="KW-0539">Nucleus</keyword>
<dbReference type="PANTHER" id="PTHR14052:SF0">
    <property type="entry name" value="ORIGIN RECOGNITION COMPLEX SUBUNIT 2"/>
    <property type="match status" value="1"/>
</dbReference>
<comment type="subcellular location">
    <subcellularLocation>
        <location evidence="1 5">Nucleus</location>
    </subcellularLocation>
</comment>
<comment type="function">
    <text evidence="5">Component of the origin recognition complex (ORC) that binds origins of replication. DNA-binding is ATP-dependent. ORC is required to assemble the pre-replication complex necessary to initiate DNA replication.</text>
</comment>
<feature type="region of interest" description="Disordered" evidence="6">
    <location>
        <begin position="1"/>
        <end position="116"/>
    </location>
</feature>
<dbReference type="EMBL" id="JAVHNQ010000004">
    <property type="protein sequence ID" value="KAK6349602.1"/>
    <property type="molecule type" value="Genomic_DNA"/>
</dbReference>
<evidence type="ECO:0000313" key="9">
    <source>
        <dbReference type="EMBL" id="KAK6349602.1"/>
    </source>
</evidence>
<protein>
    <recommendedName>
        <fullName evidence="5">Origin recognition complex subunit 2</fullName>
    </recommendedName>
</protein>
<sequence>MKRKREEAPPAPAQAPDTPSRRSRVRDLTSAPLTPSKANGTPRKVTFAGTDLGKSPRTPRQKQVAVNDDTDDAELEAPERPIERTANRSAKRKSVRNLIQRSIREDWDDEGDGDLNQEDDILARRIFHDEDDDAGSSESNSDDELAKEPATPSKRGRKRQTKAKQKQKEKEKSPPPILSLGGPTAYFEQNRVRAKASSTTATLPPLSPKTYFRLRDLHEDRHAEDIKHLSSLHRANFTQWAFELSQGFSILLYGYGSKRKLLMEFAKTEASQGHIVVVVNGYVGGLTLRDILGMVVNAVMGMNHGLRFGSNTNEMLDAVLRLLDEHDGAPITLLVHSIDASALRTAQTQALLSQLAAHSAIRLVASSDNILASLLWDSSTLTLFNFVSHDATTFVPYDIEISAADEAEGIVDVISGGTGGRSGRSGAKGVKYVLASLTGNAKNLYRILVATQLQSMEEDGVGKDKMGTEAYGVGYRALYQKGLEEFVCSSDLVFKTLLKEFYDHQMVTSRKDLQGSETLWAPFRKEELESILEDILLG</sequence>
<keyword evidence="3 5" id="KW-0235">DNA replication</keyword>
<comment type="caution">
    <text evidence="9">The sequence shown here is derived from an EMBL/GenBank/DDBJ whole genome shotgun (WGS) entry which is preliminary data.</text>
</comment>
<gene>
    <name evidence="9" type="primary">ORC2</name>
    <name evidence="9" type="ORF">TWF696_005886</name>
</gene>
<evidence type="ECO:0000256" key="5">
    <source>
        <dbReference type="RuleBase" id="RU368084"/>
    </source>
</evidence>
<dbReference type="GO" id="GO:0003688">
    <property type="term" value="F:DNA replication origin binding"/>
    <property type="evidence" value="ECO:0007669"/>
    <property type="project" value="UniProtKB-UniRule"/>
</dbReference>
<evidence type="ECO:0000256" key="3">
    <source>
        <dbReference type="ARBA" id="ARBA00022705"/>
    </source>
</evidence>
<accession>A0AAV9UUN4</accession>
<evidence type="ECO:0000256" key="6">
    <source>
        <dbReference type="SAM" id="MobiDB-lite"/>
    </source>
</evidence>
<feature type="domain" description="Origin recognition complex subunit 2 RecA-like" evidence="7">
    <location>
        <begin position="226"/>
        <end position="391"/>
    </location>
</feature>
<keyword evidence="10" id="KW-1185">Reference proteome</keyword>
<dbReference type="GO" id="GO:0005664">
    <property type="term" value="C:nuclear origin of replication recognition complex"/>
    <property type="evidence" value="ECO:0007669"/>
    <property type="project" value="UniProtKB-UniRule"/>
</dbReference>
<evidence type="ECO:0000256" key="4">
    <source>
        <dbReference type="ARBA" id="ARBA00023242"/>
    </source>
</evidence>
<feature type="compositionally biased region" description="Acidic residues" evidence="6">
    <location>
        <begin position="129"/>
        <end position="145"/>
    </location>
</feature>